<feature type="domain" description="HTH myb-type" evidence="9">
    <location>
        <begin position="396"/>
        <end position="447"/>
    </location>
</feature>
<dbReference type="InterPro" id="IPR017884">
    <property type="entry name" value="SANT_dom"/>
</dbReference>
<evidence type="ECO:0008006" key="12">
    <source>
        <dbReference type="Google" id="ProtNLM"/>
    </source>
</evidence>
<dbReference type="GO" id="GO:0000978">
    <property type="term" value="F:RNA polymerase II cis-regulatory region sequence-specific DNA binding"/>
    <property type="evidence" value="ECO:0007669"/>
    <property type="project" value="TreeGrafter"/>
</dbReference>
<dbReference type="Pfam" id="PF13921">
    <property type="entry name" value="Myb_DNA-bind_6"/>
    <property type="match status" value="1"/>
</dbReference>
<feature type="domain" description="SANT" evidence="8">
    <location>
        <begin position="292"/>
        <end position="341"/>
    </location>
</feature>
<dbReference type="GO" id="GO:0019185">
    <property type="term" value="C:snRNA-activating protein complex"/>
    <property type="evidence" value="ECO:0007669"/>
    <property type="project" value="TreeGrafter"/>
</dbReference>
<feature type="domain" description="Myb-like" evidence="7">
    <location>
        <begin position="337"/>
        <end position="391"/>
    </location>
</feature>
<dbReference type="InterPro" id="IPR017930">
    <property type="entry name" value="Myb_dom"/>
</dbReference>
<dbReference type="GO" id="GO:0005634">
    <property type="term" value="C:nucleus"/>
    <property type="evidence" value="ECO:0007669"/>
    <property type="project" value="UniProtKB-SubCell"/>
</dbReference>
<keyword evidence="2" id="KW-0805">Transcription regulation</keyword>
<dbReference type="Pfam" id="PF00249">
    <property type="entry name" value="Myb_DNA-binding"/>
    <property type="match status" value="1"/>
</dbReference>
<dbReference type="InterPro" id="IPR001005">
    <property type="entry name" value="SANT/Myb"/>
</dbReference>
<keyword evidence="3" id="KW-0238">DNA-binding</keyword>
<evidence type="ECO:0000259" key="8">
    <source>
        <dbReference type="PROSITE" id="PS51293"/>
    </source>
</evidence>
<proteinExistence type="predicted"/>
<organism evidence="10 11">
    <name type="scientific">Callosobruchus maculatus</name>
    <name type="common">Southern cowpea weevil</name>
    <name type="synonym">Pulse bruchid</name>
    <dbReference type="NCBI Taxonomy" id="64391"/>
    <lineage>
        <taxon>Eukaryota</taxon>
        <taxon>Metazoa</taxon>
        <taxon>Ecdysozoa</taxon>
        <taxon>Arthropoda</taxon>
        <taxon>Hexapoda</taxon>
        <taxon>Insecta</taxon>
        <taxon>Pterygota</taxon>
        <taxon>Neoptera</taxon>
        <taxon>Endopterygota</taxon>
        <taxon>Coleoptera</taxon>
        <taxon>Polyphaga</taxon>
        <taxon>Cucujiformia</taxon>
        <taxon>Chrysomeloidea</taxon>
        <taxon>Chrysomelidae</taxon>
        <taxon>Bruchinae</taxon>
        <taxon>Bruchini</taxon>
        <taxon>Callosobruchus</taxon>
    </lineage>
</organism>
<accession>A0A653CRA9</accession>
<protein>
    <recommendedName>
        <fullName evidence="12">snRNA-activating protein complex subunit 4</fullName>
    </recommendedName>
</protein>
<dbReference type="PANTHER" id="PTHR46621:SF1">
    <property type="entry name" value="SNRNA-ACTIVATING PROTEIN COMPLEX SUBUNIT 4"/>
    <property type="match status" value="1"/>
</dbReference>
<reference evidence="10 11" key="1">
    <citation type="submission" date="2019-01" db="EMBL/GenBank/DDBJ databases">
        <authorList>
            <person name="Sayadi A."/>
        </authorList>
    </citation>
    <scope>NUCLEOTIDE SEQUENCE [LARGE SCALE GENOMIC DNA]</scope>
</reference>
<keyword evidence="11" id="KW-1185">Reference proteome</keyword>
<dbReference type="PROSITE" id="PS50090">
    <property type="entry name" value="MYB_LIKE"/>
    <property type="match status" value="3"/>
</dbReference>
<dbReference type="PROSITE" id="PS51293">
    <property type="entry name" value="SANT"/>
    <property type="match status" value="1"/>
</dbReference>
<dbReference type="Gene3D" id="1.10.10.60">
    <property type="entry name" value="Homeodomain-like"/>
    <property type="match status" value="3"/>
</dbReference>
<evidence type="ECO:0000256" key="1">
    <source>
        <dbReference type="ARBA" id="ARBA00004123"/>
    </source>
</evidence>
<dbReference type="InterPro" id="IPR009057">
    <property type="entry name" value="Homeodomain-like_sf"/>
</dbReference>
<dbReference type="SMART" id="SM00717">
    <property type="entry name" value="SANT"/>
    <property type="match status" value="5"/>
</dbReference>
<dbReference type="SUPFAM" id="SSF46689">
    <property type="entry name" value="Homeodomain-like"/>
    <property type="match status" value="2"/>
</dbReference>
<evidence type="ECO:0000256" key="6">
    <source>
        <dbReference type="SAM" id="MobiDB-lite"/>
    </source>
</evidence>
<dbReference type="GO" id="GO:0042796">
    <property type="term" value="P:snRNA transcription by RNA polymerase III"/>
    <property type="evidence" value="ECO:0007669"/>
    <property type="project" value="TreeGrafter"/>
</dbReference>
<evidence type="ECO:0000256" key="5">
    <source>
        <dbReference type="ARBA" id="ARBA00023242"/>
    </source>
</evidence>
<dbReference type="CDD" id="cd00167">
    <property type="entry name" value="SANT"/>
    <property type="match status" value="2"/>
</dbReference>
<feature type="domain" description="Myb-like" evidence="7">
    <location>
        <begin position="284"/>
        <end position="336"/>
    </location>
</feature>
<evidence type="ECO:0000259" key="7">
    <source>
        <dbReference type="PROSITE" id="PS50090"/>
    </source>
</evidence>
<dbReference type="AlphaFoldDB" id="A0A653CRA9"/>
<evidence type="ECO:0000259" key="9">
    <source>
        <dbReference type="PROSITE" id="PS51294"/>
    </source>
</evidence>
<sequence>MDSTSEQEDIKKIDAILRNENDYIDEVLYDDFIVCDDSSHEKIYDEDDVDGYNFEIPEIIDIKHIYKYDPLATLIPEEKLFIDSCLDPELQKLLVLNRTRRLHLIKLYKKMKDLLIECKQNIIEKYEVVKTGQSMNLQRAHSKCWRLAAPYFKDKQYFLSPPNRDGLRKKADNEMSAYDFVMLAKWSRADCEKLIASVEFNYNLNRQMAITRQISVLTRNGTTDPHNKQIVELQKQLEHFEANGHELPPLGTDEYVDWHRVSGKFLKDRYSAFECRSFWHTYLHPKVNKDLWSPREDSKLKELVSEYGLRNWTKIAELLGTKRTCLQVCMHYFRDLHKHIKVGSFTEEEDDLLLALIEKYRMGNHIPWANIVIHFKNRTRTQIYQRYVNYLCRNDRKRGKFSQAEDALIMICIDKYGINYQKCVKHLPARSAVQIKMRYRNCCRMLVKRSEYSLQEDSRIMGYVKQYGTKIWGPLANELNRSTGLLRQRYKTISNFLNRHPDKTIKDVPRRKSNVDGAEMKRYQLSRSVADKYKDQPIPSLEELEDDIEYLYSLETIASNTVSDEVVDRKKPRVDKEEQRIDWKLVEFFTSLENKQTTGDEKPHDLCSTMHEVETALNSLQSKLNIQTDVSKNMFLDSTDLDILYEYKSHPSNFEQSDAIQQSTETLVPPNLNTCLALKNLLINHAKHKQYVRPKMNVKDCSDSTCPKHELSVYTKTYCESQKKTILSQTNIFYHRFYKLFKWPSILSCTHPNLGLLYGSQHMPTQGVAKRYYKHYSKQHQPVNSVSVTNGTKSRNDCLKFSINSPKRSTSDRSCTETFKNGDVSEKSKSVHSPHLSIRIIRNVKKGTEVVKVVPDTEENRSSERHQLDAKDNSKITPEITVNAVVKRYSHEAQSDNEKGNYRDGQFKNVCLDGYLDGEYSKNLSALLHHNNTCKAELPYSFVNIKQENVSSDDIQL</sequence>
<evidence type="ECO:0000313" key="11">
    <source>
        <dbReference type="Proteomes" id="UP000410492"/>
    </source>
</evidence>
<evidence type="ECO:0000256" key="2">
    <source>
        <dbReference type="ARBA" id="ARBA00023015"/>
    </source>
</evidence>
<keyword evidence="4" id="KW-0804">Transcription</keyword>
<dbReference type="PANTHER" id="PTHR46621">
    <property type="entry name" value="SNRNA-ACTIVATING PROTEIN COMPLEX SUBUNIT 4"/>
    <property type="match status" value="1"/>
</dbReference>
<comment type="subcellular location">
    <subcellularLocation>
        <location evidence="1">Nucleus</location>
    </subcellularLocation>
</comment>
<evidence type="ECO:0000256" key="3">
    <source>
        <dbReference type="ARBA" id="ARBA00023125"/>
    </source>
</evidence>
<feature type="domain" description="Myb-like" evidence="7">
    <location>
        <begin position="444"/>
        <end position="494"/>
    </location>
</feature>
<evidence type="ECO:0000256" key="4">
    <source>
        <dbReference type="ARBA" id="ARBA00023163"/>
    </source>
</evidence>
<dbReference type="Proteomes" id="UP000410492">
    <property type="component" value="Unassembled WGS sequence"/>
</dbReference>
<feature type="domain" description="HTH myb-type" evidence="9">
    <location>
        <begin position="284"/>
        <end position="324"/>
    </location>
</feature>
<dbReference type="GO" id="GO:0001006">
    <property type="term" value="F:RNA polymerase III type 3 promoter sequence-specific DNA binding"/>
    <property type="evidence" value="ECO:0007669"/>
    <property type="project" value="TreeGrafter"/>
</dbReference>
<dbReference type="PROSITE" id="PS51294">
    <property type="entry name" value="HTH_MYB"/>
    <property type="match status" value="3"/>
</dbReference>
<dbReference type="OrthoDB" id="2143914at2759"/>
<gene>
    <name evidence="10" type="ORF">CALMAC_LOCUS11077</name>
</gene>
<dbReference type="InterPro" id="IPR051575">
    <property type="entry name" value="Myb-like_DNA-bd"/>
</dbReference>
<feature type="domain" description="HTH myb-type" evidence="9">
    <location>
        <begin position="337"/>
        <end position="395"/>
    </location>
</feature>
<name>A0A653CRA9_CALMS</name>
<dbReference type="GO" id="GO:0042795">
    <property type="term" value="P:snRNA transcription by RNA polymerase II"/>
    <property type="evidence" value="ECO:0007669"/>
    <property type="project" value="TreeGrafter"/>
</dbReference>
<feature type="region of interest" description="Disordered" evidence="6">
    <location>
        <begin position="808"/>
        <end position="828"/>
    </location>
</feature>
<keyword evidence="5" id="KW-0539">Nucleus</keyword>
<evidence type="ECO:0000313" key="10">
    <source>
        <dbReference type="EMBL" id="VEN50239.1"/>
    </source>
</evidence>
<dbReference type="EMBL" id="CAACVG010008545">
    <property type="protein sequence ID" value="VEN50239.1"/>
    <property type="molecule type" value="Genomic_DNA"/>
</dbReference>